<dbReference type="Proteomes" id="UP000231279">
    <property type="component" value="Unassembled WGS sequence"/>
</dbReference>
<feature type="compositionally biased region" description="Basic and acidic residues" evidence="5">
    <location>
        <begin position="496"/>
        <end position="513"/>
    </location>
</feature>
<feature type="region of interest" description="Disordered" evidence="5">
    <location>
        <begin position="591"/>
        <end position="633"/>
    </location>
</feature>
<protein>
    <recommendedName>
        <fullName evidence="6">RanBP2-type domain-containing protein</fullName>
    </recommendedName>
</protein>
<evidence type="ECO:0000256" key="3">
    <source>
        <dbReference type="ARBA" id="ARBA00022833"/>
    </source>
</evidence>
<dbReference type="PANTHER" id="PTHR23111">
    <property type="entry name" value="ZINC FINGER PROTEIN"/>
    <property type="match status" value="1"/>
</dbReference>
<name>A0A2G9GMI6_9LAMI</name>
<sequence>MGGATRFMTLLTAPFPPLRPSIIRLHRRVSSLSATPLRFLTVSSPSKTKIRTPQLVNCFHSQPSNNSYTLHSAAAQQQQQHHPWPEWTHFLNILSNSQGFSAPEDYRIPPEDAFVVYEKLPDDFVRAAAVCIAFARARPDLLGLLSRKDIEAVVLNGTPFLFKSALDTARRMRAFLGTDGSNVSEFDKANTVDLMKYILSYASNPTVSSERNGLYSRELVDSSVRNLLHELATVSSGVPAGNVPASVPQFPNRDGQIPRPFGQNIEMKRGDWICPKCNFMNFARNMKCLECEEARPKRQLTGGEWECPQCNFFNYGRNVVCLRCDCRRPGAPLFNNSNSQSSSVYNRDYSYKTNMDNRLVTNEEKAQQWFSKISQMNNATDANRAASNEDFPEIMPLRKGENRVVSTRKTPLERKLANSQHENNLSNNGNATDSTLDTSINCSLDNIFGGGPSTVSERANSGFTQQNLGTKFSHPVDTFSRREQTSKMNDGTKVSIEAHESRSSDEKEQDEKSERWFKKMAELHNVKDLPSAVSDEDFPEIMPMRKGENRFVVSKKKDRSLTSPKYKRQVAMDQANNTNFVPFVPFPPGYFARKDTEQPSGQDSPVKAVTETSSSKNTTEAEKSDDSKNEMAGMNDIPRIENQPMSSALQSSPAGSTAQSSFTSHTMNSNTSMDAGAATGGPSSQMPKDENVQSGWTGKSLEGSAVKETDPLDMSEEAKAERWFKRVAQIKDISELSQIPDEDFPSIMPMRKGVNRFVVSKRKTPLERRLTSQQYRRNLPIVSNDSVKKETDNS</sequence>
<dbReference type="GO" id="GO:0005737">
    <property type="term" value="C:cytoplasm"/>
    <property type="evidence" value="ECO:0007669"/>
    <property type="project" value="TreeGrafter"/>
</dbReference>
<gene>
    <name evidence="7" type="ORF">CDL12_20974</name>
</gene>
<proteinExistence type="predicted"/>
<accession>A0A2G9GMI6</accession>
<keyword evidence="8" id="KW-1185">Reference proteome</keyword>
<evidence type="ECO:0000259" key="6">
    <source>
        <dbReference type="PROSITE" id="PS50199"/>
    </source>
</evidence>
<feature type="region of interest" description="Disordered" evidence="5">
    <location>
        <begin position="768"/>
        <end position="794"/>
    </location>
</feature>
<evidence type="ECO:0000256" key="2">
    <source>
        <dbReference type="ARBA" id="ARBA00022771"/>
    </source>
</evidence>
<dbReference type="OrthoDB" id="448399at2759"/>
<feature type="domain" description="RanBP2-type" evidence="6">
    <location>
        <begin position="268"/>
        <end position="297"/>
    </location>
</feature>
<dbReference type="PANTHER" id="PTHR23111:SF30">
    <property type="entry name" value="ZINC FINGER PROTEIN VAR3, CHLOROPLASTIC"/>
    <property type="match status" value="1"/>
</dbReference>
<feature type="compositionally biased region" description="Basic and acidic residues" evidence="5">
    <location>
        <begin position="705"/>
        <end position="714"/>
    </location>
</feature>
<dbReference type="Pfam" id="PF00641">
    <property type="entry name" value="Zn_ribbon_RanBP"/>
    <property type="match status" value="2"/>
</dbReference>
<evidence type="ECO:0000313" key="7">
    <source>
        <dbReference type="EMBL" id="PIN06468.1"/>
    </source>
</evidence>
<comment type="caution">
    <text evidence="7">The sequence shown here is derived from an EMBL/GenBank/DDBJ whole genome shotgun (WGS) entry which is preliminary data.</text>
</comment>
<organism evidence="7 8">
    <name type="scientific">Handroanthus impetiginosus</name>
    <dbReference type="NCBI Taxonomy" id="429701"/>
    <lineage>
        <taxon>Eukaryota</taxon>
        <taxon>Viridiplantae</taxon>
        <taxon>Streptophyta</taxon>
        <taxon>Embryophyta</taxon>
        <taxon>Tracheophyta</taxon>
        <taxon>Spermatophyta</taxon>
        <taxon>Magnoliopsida</taxon>
        <taxon>eudicotyledons</taxon>
        <taxon>Gunneridae</taxon>
        <taxon>Pentapetalae</taxon>
        <taxon>asterids</taxon>
        <taxon>lamiids</taxon>
        <taxon>Lamiales</taxon>
        <taxon>Bignoniaceae</taxon>
        <taxon>Crescentiina</taxon>
        <taxon>Tabebuia alliance</taxon>
        <taxon>Handroanthus</taxon>
    </lineage>
</organism>
<feature type="compositionally biased region" description="Basic and acidic residues" evidence="5">
    <location>
        <begin position="619"/>
        <end position="629"/>
    </location>
</feature>
<feature type="region of interest" description="Disordered" evidence="5">
    <location>
        <begin position="645"/>
        <end position="714"/>
    </location>
</feature>
<evidence type="ECO:0000256" key="1">
    <source>
        <dbReference type="ARBA" id="ARBA00022723"/>
    </source>
</evidence>
<dbReference type="GO" id="GO:0008270">
    <property type="term" value="F:zinc ion binding"/>
    <property type="evidence" value="ECO:0007669"/>
    <property type="project" value="UniProtKB-KW"/>
</dbReference>
<feature type="compositionally biased region" description="Polar residues" evidence="5">
    <location>
        <begin position="771"/>
        <end position="785"/>
    </location>
</feature>
<dbReference type="SUPFAM" id="SSF90209">
    <property type="entry name" value="Ran binding protein zinc finger-like"/>
    <property type="match status" value="1"/>
</dbReference>
<dbReference type="InterPro" id="IPR001876">
    <property type="entry name" value="Znf_RanBP2"/>
</dbReference>
<keyword evidence="2 4" id="KW-0863">Zinc-finger</keyword>
<dbReference type="STRING" id="429701.A0A2G9GMI6"/>
<dbReference type="PROSITE" id="PS01358">
    <property type="entry name" value="ZF_RANBP2_1"/>
    <property type="match status" value="2"/>
</dbReference>
<feature type="compositionally biased region" description="Polar residues" evidence="5">
    <location>
        <begin position="645"/>
        <end position="673"/>
    </location>
</feature>
<dbReference type="SMART" id="SM00547">
    <property type="entry name" value="ZnF_RBZ"/>
    <property type="match status" value="2"/>
</dbReference>
<keyword evidence="3" id="KW-0862">Zinc</keyword>
<dbReference type="EMBL" id="NKXS01004407">
    <property type="protein sequence ID" value="PIN06468.1"/>
    <property type="molecule type" value="Genomic_DNA"/>
</dbReference>
<dbReference type="InterPro" id="IPR036443">
    <property type="entry name" value="Znf_RanBP2_sf"/>
</dbReference>
<evidence type="ECO:0000313" key="8">
    <source>
        <dbReference type="Proteomes" id="UP000231279"/>
    </source>
</evidence>
<dbReference type="AlphaFoldDB" id="A0A2G9GMI6"/>
<feature type="region of interest" description="Disordered" evidence="5">
    <location>
        <begin position="482"/>
        <end position="513"/>
    </location>
</feature>
<evidence type="ECO:0000256" key="4">
    <source>
        <dbReference type="PROSITE-ProRule" id="PRU00322"/>
    </source>
</evidence>
<reference evidence="8" key="1">
    <citation type="journal article" date="2018" name="Gigascience">
        <title>Genome assembly of the Pink Ipe (Handroanthus impetiginosus, Bignoniaceae), a highly valued, ecologically keystone Neotropical timber forest tree.</title>
        <authorList>
            <person name="Silva-Junior O.B."/>
            <person name="Grattapaglia D."/>
            <person name="Novaes E."/>
            <person name="Collevatti R.G."/>
        </authorList>
    </citation>
    <scope>NUCLEOTIDE SEQUENCE [LARGE SCALE GENOMIC DNA]</scope>
    <source>
        <strain evidence="8">cv. UFG-1</strain>
    </source>
</reference>
<dbReference type="PROSITE" id="PS50199">
    <property type="entry name" value="ZF_RANBP2_2"/>
    <property type="match status" value="2"/>
</dbReference>
<feature type="domain" description="RanBP2-type" evidence="6">
    <location>
        <begin position="301"/>
        <end position="330"/>
    </location>
</feature>
<dbReference type="GO" id="GO:0003729">
    <property type="term" value="F:mRNA binding"/>
    <property type="evidence" value="ECO:0007669"/>
    <property type="project" value="TreeGrafter"/>
</dbReference>
<dbReference type="Gene3D" id="4.10.1060.10">
    <property type="entry name" value="Zinc finger, RanBP2-type"/>
    <property type="match status" value="2"/>
</dbReference>
<evidence type="ECO:0000256" key="5">
    <source>
        <dbReference type="SAM" id="MobiDB-lite"/>
    </source>
</evidence>
<keyword evidence="1" id="KW-0479">Metal-binding</keyword>
<feature type="compositionally biased region" description="Polar residues" evidence="5">
    <location>
        <begin position="681"/>
        <end position="697"/>
    </location>
</feature>